<dbReference type="GO" id="GO:0008168">
    <property type="term" value="F:methyltransferase activity"/>
    <property type="evidence" value="ECO:0007669"/>
    <property type="project" value="UniProtKB-UniRule"/>
</dbReference>
<evidence type="ECO:0000256" key="1">
    <source>
        <dbReference type="ARBA" id="ARBA00008138"/>
    </source>
</evidence>
<reference evidence="5 6" key="1">
    <citation type="submission" date="2019-01" db="EMBL/GenBank/DDBJ databases">
        <authorList>
            <person name="Brito A."/>
        </authorList>
    </citation>
    <scope>NUCLEOTIDE SEQUENCE [LARGE SCALE GENOMIC DNA]</scope>
    <source>
        <strain evidence="5">1</strain>
    </source>
</reference>
<dbReference type="AlphaFoldDB" id="A0A563W059"/>
<keyword evidence="2 4" id="KW-0489">Methyltransferase</keyword>
<sequence>MNKISETAYLVAMYRALESERPDALFRDSWARLLAGGKGLILAEMLGAKTQAANIVATRTYLIDRTLEQLIRSQPIDTVVNLGAGLDTRPYRLSLPPSLQWIEVDLPDILLYKETQLQKLKPLCQLKRVRLDLANLELRKVLFAEISATAGEVLVITEGLLSYLSEEQVSLLAEDLRRQPNFRWWLFELISAFGRAQIPLQWRERLFHQYFSNNNNTSVFLFNPEQGLDFFQQRGWKIARFYSAWKESRRLKRGLKFAALLELLLRWFARQYWQALEQQIGVALLERSIPISDRSSLPTIFNTQA</sequence>
<keyword evidence="6" id="KW-1185">Reference proteome</keyword>
<proteinExistence type="inferred from homology"/>
<dbReference type="NCBIfam" id="TIGR00027">
    <property type="entry name" value="mthyl_TIGR00027"/>
    <property type="match status" value="1"/>
</dbReference>
<name>A0A563W059_9CYAN</name>
<dbReference type="InterPro" id="IPR011610">
    <property type="entry name" value="SAM_mthyl_Trfase_ML2640-like"/>
</dbReference>
<dbReference type="PANTHER" id="PTHR43619:SF2">
    <property type="entry name" value="S-ADENOSYL-L-METHIONINE-DEPENDENT METHYLTRANSFERASES SUPERFAMILY PROTEIN"/>
    <property type="match status" value="1"/>
</dbReference>
<evidence type="ECO:0000256" key="3">
    <source>
        <dbReference type="ARBA" id="ARBA00022679"/>
    </source>
</evidence>
<keyword evidence="3 5" id="KW-0808">Transferase</keyword>
<gene>
    <name evidence="5" type="ORF">H1P_550009</name>
</gene>
<dbReference type="Pfam" id="PF04072">
    <property type="entry name" value="LCM"/>
    <property type="match status" value="1"/>
</dbReference>
<protein>
    <recommendedName>
        <fullName evidence="4">S-adenosyl-L-methionine-dependent methyltransferase</fullName>
        <ecNumber evidence="4">2.1.1.-</ecNumber>
    </recommendedName>
</protein>
<comment type="function">
    <text evidence="4">Exhibits S-adenosyl-L-methionine-dependent methyltransferase activity.</text>
</comment>
<comment type="similarity">
    <text evidence="1 4">Belongs to the UPF0677 family.</text>
</comment>
<keyword evidence="4" id="KW-0949">S-adenosyl-L-methionine</keyword>
<dbReference type="InterPro" id="IPR029063">
    <property type="entry name" value="SAM-dependent_MTases_sf"/>
</dbReference>
<dbReference type="Gene3D" id="3.40.50.150">
    <property type="entry name" value="Vaccinia Virus protein VP39"/>
    <property type="match status" value="1"/>
</dbReference>
<dbReference type="InterPro" id="IPR007213">
    <property type="entry name" value="Ppm1/Ppm2/Tcmp"/>
</dbReference>
<evidence type="ECO:0000313" key="6">
    <source>
        <dbReference type="Proteomes" id="UP000320055"/>
    </source>
</evidence>
<dbReference type="GO" id="GO:0032259">
    <property type="term" value="P:methylation"/>
    <property type="evidence" value="ECO:0007669"/>
    <property type="project" value="UniProtKB-KW"/>
</dbReference>
<dbReference type="OrthoDB" id="9800233at2"/>
<dbReference type="SUPFAM" id="SSF53335">
    <property type="entry name" value="S-adenosyl-L-methionine-dependent methyltransferases"/>
    <property type="match status" value="1"/>
</dbReference>
<accession>A0A563W059</accession>
<dbReference type="EMBL" id="CAACVJ010000501">
    <property type="protein sequence ID" value="VEP17098.1"/>
    <property type="molecule type" value="Genomic_DNA"/>
</dbReference>
<evidence type="ECO:0000256" key="4">
    <source>
        <dbReference type="RuleBase" id="RU362030"/>
    </source>
</evidence>
<evidence type="ECO:0000256" key="2">
    <source>
        <dbReference type="ARBA" id="ARBA00022603"/>
    </source>
</evidence>
<dbReference type="PANTHER" id="PTHR43619">
    <property type="entry name" value="S-ADENOSYL-L-METHIONINE-DEPENDENT METHYLTRANSFERASE YKTD-RELATED"/>
    <property type="match status" value="1"/>
</dbReference>
<organism evidence="5 6">
    <name type="scientific">Hyella patelloides LEGE 07179</name>
    <dbReference type="NCBI Taxonomy" id="945734"/>
    <lineage>
        <taxon>Bacteria</taxon>
        <taxon>Bacillati</taxon>
        <taxon>Cyanobacteriota</taxon>
        <taxon>Cyanophyceae</taxon>
        <taxon>Pleurocapsales</taxon>
        <taxon>Hyellaceae</taxon>
        <taxon>Hyella</taxon>
    </lineage>
</organism>
<evidence type="ECO:0000313" key="5">
    <source>
        <dbReference type="EMBL" id="VEP17098.1"/>
    </source>
</evidence>
<dbReference type="EC" id="2.1.1.-" evidence="4"/>
<dbReference type="RefSeq" id="WP_144866754.1">
    <property type="nucleotide sequence ID" value="NZ_LR213814.1"/>
</dbReference>
<dbReference type="Proteomes" id="UP000320055">
    <property type="component" value="Unassembled WGS sequence"/>
</dbReference>